<dbReference type="Proteomes" id="UP001138997">
    <property type="component" value="Unassembled WGS sequence"/>
</dbReference>
<dbReference type="PROSITE" id="PS51257">
    <property type="entry name" value="PROKAR_LIPOPROTEIN"/>
    <property type="match status" value="1"/>
</dbReference>
<organism evidence="3 4">
    <name type="scientific">Kineosporia babensis</name>
    <dbReference type="NCBI Taxonomy" id="499548"/>
    <lineage>
        <taxon>Bacteria</taxon>
        <taxon>Bacillati</taxon>
        <taxon>Actinomycetota</taxon>
        <taxon>Actinomycetes</taxon>
        <taxon>Kineosporiales</taxon>
        <taxon>Kineosporiaceae</taxon>
        <taxon>Kineosporia</taxon>
    </lineage>
</organism>
<proteinExistence type="predicted"/>
<evidence type="ECO:0000313" key="4">
    <source>
        <dbReference type="Proteomes" id="UP001138997"/>
    </source>
</evidence>
<protein>
    <recommendedName>
        <fullName evidence="5">Lipoprotein</fullName>
    </recommendedName>
</protein>
<dbReference type="EMBL" id="JAJOMB010000026">
    <property type="protein sequence ID" value="MCD5316062.1"/>
    <property type="molecule type" value="Genomic_DNA"/>
</dbReference>
<evidence type="ECO:0000313" key="3">
    <source>
        <dbReference type="EMBL" id="MCD5316062.1"/>
    </source>
</evidence>
<keyword evidence="4" id="KW-1185">Reference proteome</keyword>
<gene>
    <name evidence="3" type="ORF">LR394_34720</name>
</gene>
<reference evidence="3" key="1">
    <citation type="submission" date="2021-11" db="EMBL/GenBank/DDBJ databases">
        <title>Streptomyces corallinus and Kineosporia corallina sp. nov., two new coral-derived marine actinobacteria.</title>
        <authorList>
            <person name="Buangrab K."/>
            <person name="Sutthacheep M."/>
            <person name="Yeemin T."/>
            <person name="Harunari E."/>
            <person name="Igarashi Y."/>
            <person name="Sripreechasak P."/>
            <person name="Kanchanasin P."/>
            <person name="Tanasupawat S."/>
            <person name="Phongsopitanun W."/>
        </authorList>
    </citation>
    <scope>NUCLEOTIDE SEQUENCE</scope>
    <source>
        <strain evidence="3">JCM 31032</strain>
    </source>
</reference>
<dbReference type="AlphaFoldDB" id="A0A9X1SXC2"/>
<keyword evidence="2" id="KW-0732">Signal</keyword>
<feature type="chain" id="PRO_5040999079" description="Lipoprotein" evidence="2">
    <location>
        <begin position="22"/>
        <end position="192"/>
    </location>
</feature>
<feature type="compositionally biased region" description="Low complexity" evidence="1">
    <location>
        <begin position="26"/>
        <end position="51"/>
    </location>
</feature>
<evidence type="ECO:0008006" key="5">
    <source>
        <dbReference type="Google" id="ProtNLM"/>
    </source>
</evidence>
<feature type="region of interest" description="Disordered" evidence="1">
    <location>
        <begin position="23"/>
        <end position="68"/>
    </location>
</feature>
<accession>A0A9X1SXC2</accession>
<comment type="caution">
    <text evidence="3">The sequence shown here is derived from an EMBL/GenBank/DDBJ whole genome shotgun (WGS) entry which is preliminary data.</text>
</comment>
<feature type="compositionally biased region" description="Basic and acidic residues" evidence="1">
    <location>
        <begin position="52"/>
        <end position="66"/>
    </location>
</feature>
<evidence type="ECO:0000256" key="1">
    <source>
        <dbReference type="SAM" id="MobiDB-lite"/>
    </source>
</evidence>
<name>A0A9X1SXC2_9ACTN</name>
<sequence>MRFGRVLVVAPLLLAGLAACGGGSDEPAASGSTPSPTATSTAEPAESSAAEPTERPKATESLKVEIADPEALSEVEASMQALSAERESMDSNEYLDKANELTARAAAAYGASGMPAFACQMTIGIVSGAQGAEPAAVKVGLGNTLKVVVRNGTGKLNETLTGADLDAQMKKTCPDVRTAALQATGVKTINAL</sequence>
<feature type="signal peptide" evidence="2">
    <location>
        <begin position="1"/>
        <end position="21"/>
    </location>
</feature>
<dbReference type="RefSeq" id="WP_231448909.1">
    <property type="nucleotide sequence ID" value="NZ_JAJOMB010000026.1"/>
</dbReference>
<evidence type="ECO:0000256" key="2">
    <source>
        <dbReference type="SAM" id="SignalP"/>
    </source>
</evidence>